<name>A0A2H4J9F0_9CAUD</name>
<protein>
    <submittedName>
        <fullName evidence="2">Uncharacterized protein</fullName>
    </submittedName>
</protein>
<feature type="transmembrane region" description="Helical" evidence="1">
    <location>
        <begin position="88"/>
        <end position="110"/>
    </location>
</feature>
<accession>A0A2H4J9F0</accession>
<keyword evidence="1" id="KW-0812">Transmembrane</keyword>
<proteinExistence type="predicted"/>
<keyword evidence="1" id="KW-1133">Transmembrane helix</keyword>
<organism evidence="2">
    <name type="scientific">uncultured Caudovirales phage</name>
    <dbReference type="NCBI Taxonomy" id="2100421"/>
    <lineage>
        <taxon>Viruses</taxon>
        <taxon>Duplodnaviria</taxon>
        <taxon>Heunggongvirae</taxon>
        <taxon>Uroviricota</taxon>
        <taxon>Caudoviricetes</taxon>
        <taxon>Peduoviridae</taxon>
        <taxon>Maltschvirus</taxon>
        <taxon>Maltschvirus maltsch</taxon>
    </lineage>
</organism>
<sequence length="155" mass="18728">MGQFISWISLILPWFLLIPLESSKLRRFLSVGFFTFFLNTLYFQMAEVWNWWTVKTNVFFLTNISSFTYGFLPVTTILVFYFLYANIWLFFGVNILMDAFQAFIISPFVFEKYGLYELDNMNNLGLFLAIISHLPFIYIYQKWYDQKFKLHNQEE</sequence>
<reference evidence="2" key="1">
    <citation type="submission" date="2017-06" db="EMBL/GenBank/DDBJ databases">
        <title>Novel phages from South African skin metaviromes.</title>
        <authorList>
            <person name="van Zyl L.J."/>
            <person name="Abrahams Y."/>
            <person name="Stander E.A."/>
            <person name="Kirby B.M."/>
            <person name="Clavaud C."/>
            <person name="Farcet C."/>
            <person name="Breton L."/>
            <person name="Trindade M.I."/>
        </authorList>
    </citation>
    <scope>NUCLEOTIDE SEQUENCE</scope>
</reference>
<feature type="transmembrane region" description="Helical" evidence="1">
    <location>
        <begin position="6"/>
        <end position="21"/>
    </location>
</feature>
<keyword evidence="1" id="KW-0472">Membrane</keyword>
<dbReference type="EMBL" id="MF417886">
    <property type="protein sequence ID" value="ASN69136.1"/>
    <property type="molecule type" value="Genomic_DNA"/>
</dbReference>
<evidence type="ECO:0000313" key="2">
    <source>
        <dbReference type="EMBL" id="ASN69136.1"/>
    </source>
</evidence>
<gene>
    <name evidence="2" type="ORF">7F23_23</name>
</gene>
<feature type="transmembrane region" description="Helical" evidence="1">
    <location>
        <begin position="58"/>
        <end position="81"/>
    </location>
</feature>
<feature type="transmembrane region" description="Helical" evidence="1">
    <location>
        <begin position="122"/>
        <end position="140"/>
    </location>
</feature>
<evidence type="ECO:0000256" key="1">
    <source>
        <dbReference type="SAM" id="Phobius"/>
    </source>
</evidence>
<feature type="transmembrane region" description="Helical" evidence="1">
    <location>
        <begin position="28"/>
        <end position="46"/>
    </location>
</feature>